<feature type="transmembrane region" description="Helical" evidence="9">
    <location>
        <begin position="6"/>
        <end position="31"/>
    </location>
</feature>
<feature type="transmembrane region" description="Helical" evidence="9">
    <location>
        <begin position="40"/>
        <end position="63"/>
    </location>
</feature>
<evidence type="ECO:0000313" key="12">
    <source>
        <dbReference type="Proteomes" id="UP001159405"/>
    </source>
</evidence>
<keyword evidence="7" id="KW-0675">Receptor</keyword>
<evidence type="ECO:0000256" key="9">
    <source>
        <dbReference type="SAM" id="Phobius"/>
    </source>
</evidence>
<dbReference type="SUPFAM" id="SSF81321">
    <property type="entry name" value="Family A G protein-coupled receptor-like"/>
    <property type="match status" value="1"/>
</dbReference>
<dbReference type="Proteomes" id="UP001159405">
    <property type="component" value="Unassembled WGS sequence"/>
</dbReference>
<sequence length="394" mass="45240">MVFLQVIAAVNAIIAIVGIPGNLLVIITIAFEERFHIMRYILLASLALSDFLCLIFINSFRIASFAYENWLYGDTMCQLNAFLARYFYLNTVLHLVAISYERYDAIIVNPPTRKLAARSLLTYDGTITKWKVFLIFLLWAFPILPLVILFFQFDGYKYDSELIFCDLGHVAQSDSSGVKTFAAVFPSVLLVGTFLIIVFLNWLVYKTAKNQVEALGHRQIGGIAGFNDPQQQEIPRRVRERKAAVDITIIVAAFLLCLFPRYIVRLFRLFWKFVKVPAEAVQVSSSVFLISSLCNPIIYSVRKREFRIGVKNLLRRSGLWKFQGDHNDEFIAMNNLRFPRCIPDRNVMHQEAPSTDHASEDQHRSAMFVSMLELTRLKFESRLSPIPENAEEDQ</sequence>
<keyword evidence="6 9" id="KW-0472">Membrane</keyword>
<dbReference type="SMART" id="SM01381">
    <property type="entry name" value="7TM_GPCR_Srsx"/>
    <property type="match status" value="1"/>
</dbReference>
<protein>
    <recommendedName>
        <fullName evidence="10">G-protein coupled receptors family 1 profile domain-containing protein</fullName>
    </recommendedName>
</protein>
<feature type="transmembrane region" description="Helical" evidence="9">
    <location>
        <begin position="283"/>
        <end position="301"/>
    </location>
</feature>
<feature type="transmembrane region" description="Helical" evidence="9">
    <location>
        <begin position="83"/>
        <end position="100"/>
    </location>
</feature>
<keyword evidence="3 9" id="KW-0812">Transmembrane</keyword>
<organism evidence="11 12">
    <name type="scientific">Porites lobata</name>
    <dbReference type="NCBI Taxonomy" id="104759"/>
    <lineage>
        <taxon>Eukaryota</taxon>
        <taxon>Metazoa</taxon>
        <taxon>Cnidaria</taxon>
        <taxon>Anthozoa</taxon>
        <taxon>Hexacorallia</taxon>
        <taxon>Scleractinia</taxon>
        <taxon>Fungiina</taxon>
        <taxon>Poritidae</taxon>
        <taxon>Porites</taxon>
    </lineage>
</organism>
<dbReference type="InterPro" id="IPR017452">
    <property type="entry name" value="GPCR_Rhodpsn_7TM"/>
</dbReference>
<proteinExistence type="predicted"/>
<reference evidence="11 12" key="1">
    <citation type="submission" date="2022-05" db="EMBL/GenBank/DDBJ databases">
        <authorList>
            <consortium name="Genoscope - CEA"/>
            <person name="William W."/>
        </authorList>
    </citation>
    <scope>NUCLEOTIDE SEQUENCE [LARGE SCALE GENOMIC DNA]</scope>
</reference>
<evidence type="ECO:0000259" key="10">
    <source>
        <dbReference type="PROSITE" id="PS50262"/>
    </source>
</evidence>
<comment type="subcellular location">
    <subcellularLocation>
        <location evidence="1">Cell membrane</location>
        <topology evidence="1">Multi-pass membrane protein</topology>
    </subcellularLocation>
</comment>
<feature type="transmembrane region" description="Helical" evidence="9">
    <location>
        <begin position="243"/>
        <end position="263"/>
    </location>
</feature>
<evidence type="ECO:0000313" key="11">
    <source>
        <dbReference type="EMBL" id="CAH3157068.1"/>
    </source>
</evidence>
<feature type="domain" description="G-protein coupled receptors family 1 profile" evidence="10">
    <location>
        <begin position="21"/>
        <end position="299"/>
    </location>
</feature>
<keyword evidence="2" id="KW-1003">Cell membrane</keyword>
<feature type="transmembrane region" description="Helical" evidence="9">
    <location>
        <begin position="132"/>
        <end position="153"/>
    </location>
</feature>
<dbReference type="PRINTS" id="PR00237">
    <property type="entry name" value="GPCRRHODOPSN"/>
</dbReference>
<name>A0ABN8Q7B5_9CNID</name>
<accession>A0ABN8Q7B5</accession>
<evidence type="ECO:0000256" key="5">
    <source>
        <dbReference type="ARBA" id="ARBA00023040"/>
    </source>
</evidence>
<dbReference type="PROSITE" id="PS50262">
    <property type="entry name" value="G_PROTEIN_RECEP_F1_2"/>
    <property type="match status" value="1"/>
</dbReference>
<evidence type="ECO:0000256" key="1">
    <source>
        <dbReference type="ARBA" id="ARBA00004651"/>
    </source>
</evidence>
<keyword evidence="4 9" id="KW-1133">Transmembrane helix</keyword>
<gene>
    <name evidence="11" type="ORF">PLOB_00002101</name>
</gene>
<dbReference type="Gene3D" id="1.20.1070.10">
    <property type="entry name" value="Rhodopsin 7-helix transmembrane proteins"/>
    <property type="match status" value="1"/>
</dbReference>
<evidence type="ECO:0000256" key="8">
    <source>
        <dbReference type="ARBA" id="ARBA00023224"/>
    </source>
</evidence>
<evidence type="ECO:0000256" key="4">
    <source>
        <dbReference type="ARBA" id="ARBA00022989"/>
    </source>
</evidence>
<dbReference type="InterPro" id="IPR050569">
    <property type="entry name" value="TAAR"/>
</dbReference>
<evidence type="ECO:0000256" key="2">
    <source>
        <dbReference type="ARBA" id="ARBA00022475"/>
    </source>
</evidence>
<dbReference type="Pfam" id="PF00001">
    <property type="entry name" value="7tm_1"/>
    <property type="match status" value="1"/>
</dbReference>
<dbReference type="InterPro" id="IPR000276">
    <property type="entry name" value="GPCR_Rhodpsn"/>
</dbReference>
<dbReference type="PANTHER" id="PTHR24249">
    <property type="entry name" value="HISTAMINE RECEPTOR-RELATED G-PROTEIN COUPLED RECEPTOR"/>
    <property type="match status" value="1"/>
</dbReference>
<feature type="transmembrane region" description="Helical" evidence="9">
    <location>
        <begin position="183"/>
        <end position="205"/>
    </location>
</feature>
<dbReference type="EMBL" id="CALNXK010000106">
    <property type="protein sequence ID" value="CAH3157068.1"/>
    <property type="molecule type" value="Genomic_DNA"/>
</dbReference>
<evidence type="ECO:0000256" key="7">
    <source>
        <dbReference type="ARBA" id="ARBA00023170"/>
    </source>
</evidence>
<keyword evidence="12" id="KW-1185">Reference proteome</keyword>
<comment type="caution">
    <text evidence="11">The sequence shown here is derived from an EMBL/GenBank/DDBJ whole genome shotgun (WGS) entry which is preliminary data.</text>
</comment>
<evidence type="ECO:0000256" key="6">
    <source>
        <dbReference type="ARBA" id="ARBA00023136"/>
    </source>
</evidence>
<evidence type="ECO:0000256" key="3">
    <source>
        <dbReference type="ARBA" id="ARBA00022692"/>
    </source>
</evidence>
<keyword evidence="8" id="KW-0807">Transducer</keyword>
<keyword evidence="5" id="KW-0297">G-protein coupled receptor</keyword>
<dbReference type="CDD" id="cd00637">
    <property type="entry name" value="7tm_classA_rhodopsin-like"/>
    <property type="match status" value="1"/>
</dbReference>